<proteinExistence type="predicted"/>
<dbReference type="Proteomes" id="UP000033546">
    <property type="component" value="Unassembled WGS sequence"/>
</dbReference>
<dbReference type="AlphaFoldDB" id="A0A0F3NCU9"/>
<name>A0A0F3NCU9_9RICK</name>
<accession>A0A0F3NCU9</accession>
<evidence type="ECO:0000313" key="1">
    <source>
        <dbReference type="EMBL" id="KJV65865.1"/>
    </source>
</evidence>
<gene>
    <name evidence="1" type="ORF">EMUCRT_0046</name>
</gene>
<protein>
    <submittedName>
        <fullName evidence="1">Uncharacterized protein</fullName>
    </submittedName>
</protein>
<evidence type="ECO:0000313" key="2">
    <source>
        <dbReference type="Proteomes" id="UP000033546"/>
    </source>
</evidence>
<dbReference type="PATRIC" id="fig|1359167.3.peg.44"/>
<reference evidence="1 2" key="1">
    <citation type="submission" date="2015-02" db="EMBL/GenBank/DDBJ databases">
        <title>Genome Sequencing of Rickettsiales.</title>
        <authorList>
            <person name="Daugherty S.C."/>
            <person name="Su Q."/>
            <person name="Abolude K."/>
            <person name="Beier-Sexton M."/>
            <person name="Carlyon J.A."/>
            <person name="Carter R."/>
            <person name="Day N.P."/>
            <person name="Dumler S.J."/>
            <person name="Dyachenko V."/>
            <person name="Godinez A."/>
            <person name="Kurtti T.J."/>
            <person name="Lichay M."/>
            <person name="Mullins K.E."/>
            <person name="Ott S."/>
            <person name="Pappas-Brown V."/>
            <person name="Paris D.H."/>
            <person name="Patel P."/>
            <person name="Richards A.L."/>
            <person name="Sadzewicz L."/>
            <person name="Sears K."/>
            <person name="Seidman D."/>
            <person name="Sengamalay N."/>
            <person name="Stenos J."/>
            <person name="Tallon L.J."/>
            <person name="Vincent G."/>
            <person name="Fraser C.M."/>
            <person name="Munderloh U."/>
            <person name="Dunning-Hotopp J.C."/>
        </authorList>
    </citation>
    <scope>NUCLEOTIDE SEQUENCE [LARGE SCALE GENOMIC DNA]</scope>
    <source>
        <strain evidence="1 2">EmCRT</strain>
    </source>
</reference>
<organism evidence="1 2">
    <name type="scientific">Ehrlichia cf. muris str. EmCRT</name>
    <dbReference type="NCBI Taxonomy" id="1359167"/>
    <lineage>
        <taxon>Bacteria</taxon>
        <taxon>Pseudomonadati</taxon>
        <taxon>Pseudomonadota</taxon>
        <taxon>Alphaproteobacteria</taxon>
        <taxon>Rickettsiales</taxon>
        <taxon>Anaplasmataceae</taxon>
        <taxon>Ehrlichia</taxon>
    </lineage>
</organism>
<dbReference type="EMBL" id="LANU01000001">
    <property type="protein sequence ID" value="KJV65865.1"/>
    <property type="molecule type" value="Genomic_DNA"/>
</dbReference>
<comment type="caution">
    <text evidence="1">The sequence shown here is derived from an EMBL/GenBank/DDBJ whole genome shotgun (WGS) entry which is preliminary data.</text>
</comment>
<sequence length="46" mass="5660">MRGGAIINDNVLYVVVFELYDRYIKFQYIHLCNIEYWVIVSQLKYR</sequence>